<protein>
    <submittedName>
        <fullName evidence="1">Uncharacterized protein</fullName>
    </submittedName>
</protein>
<proteinExistence type="predicted"/>
<evidence type="ECO:0000313" key="1">
    <source>
        <dbReference type="EMBL" id="QHT90819.1"/>
    </source>
</evidence>
<reference evidence="1" key="1">
    <citation type="journal article" date="2020" name="Nature">
        <title>Giant virus diversity and host interactions through global metagenomics.</title>
        <authorList>
            <person name="Schulz F."/>
            <person name="Roux S."/>
            <person name="Paez-Espino D."/>
            <person name="Jungbluth S."/>
            <person name="Walsh D.A."/>
            <person name="Denef V.J."/>
            <person name="McMahon K.D."/>
            <person name="Konstantinidis K.T."/>
            <person name="Eloe-Fadrosh E.A."/>
            <person name="Kyrpides N.C."/>
            <person name="Woyke T."/>
        </authorList>
    </citation>
    <scope>NUCLEOTIDE SEQUENCE</scope>
    <source>
        <strain evidence="1">GVMAG-M-3300023184-71</strain>
    </source>
</reference>
<dbReference type="EMBL" id="MN740160">
    <property type="protein sequence ID" value="QHT90819.1"/>
    <property type="molecule type" value="Genomic_DNA"/>
</dbReference>
<sequence length="86" mass="10455">MVEIFIGHVEWSNRKGHVFYFFQELKNNFQNIFQKYFLKDFKNNFKRFQNISKIFFENSWKFSTECELNTRPPDDCFTSTVGCSTN</sequence>
<accession>A0A6C0IDG9</accession>
<name>A0A6C0IDG9_9ZZZZ</name>
<dbReference type="AlphaFoldDB" id="A0A6C0IDG9"/>
<organism evidence="1">
    <name type="scientific">viral metagenome</name>
    <dbReference type="NCBI Taxonomy" id="1070528"/>
    <lineage>
        <taxon>unclassified sequences</taxon>
        <taxon>metagenomes</taxon>
        <taxon>organismal metagenomes</taxon>
    </lineage>
</organism>